<keyword evidence="2" id="KW-1133">Transmembrane helix</keyword>
<dbReference type="EMBL" id="CP036426">
    <property type="protein sequence ID" value="QDV32418.1"/>
    <property type="molecule type" value="Genomic_DNA"/>
</dbReference>
<feature type="transmembrane region" description="Helical" evidence="2">
    <location>
        <begin position="500"/>
        <end position="521"/>
    </location>
</feature>
<evidence type="ECO:0000256" key="2">
    <source>
        <dbReference type="SAM" id="Phobius"/>
    </source>
</evidence>
<feature type="transmembrane region" description="Helical" evidence="2">
    <location>
        <begin position="162"/>
        <end position="189"/>
    </location>
</feature>
<feature type="transmembrane region" description="Helical" evidence="2">
    <location>
        <begin position="221"/>
        <end position="246"/>
    </location>
</feature>
<keyword evidence="2" id="KW-0472">Membrane</keyword>
<feature type="transmembrane region" description="Helical" evidence="2">
    <location>
        <begin position="21"/>
        <end position="43"/>
    </location>
</feature>
<protein>
    <recommendedName>
        <fullName evidence="5">PepSY-associated TM helix</fullName>
    </recommendedName>
</protein>
<dbReference type="PANTHER" id="PTHR34219:SF3">
    <property type="entry name" value="BLL7967 PROTEIN"/>
    <property type="match status" value="1"/>
</dbReference>
<dbReference type="InterPro" id="IPR005625">
    <property type="entry name" value="PepSY-ass_TM"/>
</dbReference>
<dbReference type="PANTHER" id="PTHR34219">
    <property type="entry name" value="IRON-REGULATED INNER MEMBRANE PROTEIN-RELATED"/>
    <property type="match status" value="1"/>
</dbReference>
<dbReference type="OrthoDB" id="6307929at2"/>
<feature type="transmembrane region" description="Helical" evidence="2">
    <location>
        <begin position="407"/>
        <end position="429"/>
    </location>
</feature>
<dbReference type="Proteomes" id="UP000317835">
    <property type="component" value="Chromosome"/>
</dbReference>
<keyword evidence="4" id="KW-1185">Reference proteome</keyword>
<sequence>MLKLSREAHRMLWDVHGVAGVLSSLVLFVAFFAGTLTVFHGAIEAWELPSLRGEGAGAEPESIDALIAPFLDEHRPEVPRAAGDGDAPPPTARLMVSMPGADRPRLGVWTVQYAGEARLNEHEALIDVGDGGPVAAGSSTVADLIYGLHYHLAVPFEYGGRYVYWAFGLVAVVGLLVVVSGLVFHLRLLALQFFQFRPRANARTLWTDAHKVLGVLGLPYWLMYLLTGAWFPLAGLLVALLGLTAFRDSEVGARELIFPSARFQRKAAGEPAPMLGFDAIRERAREAWPGLEVEAYDVLNYGDSNAYCRVRGSLGGGFLHRAVLFLDPVTGAELGRQDPSALGFAEGVQQAVVGLHFADFGGVALRWCYFVLGVGGCLCIASGTMVWAELRRRGGDRPRPLGTDRWLAPATAGVMLGLCSATAGLFVASKAIPPDAADRPWWVQLAFWSTWGLTALYGASRRPTRRAARDLCALTAVLSAAIPAANALETGDHLLRSLRPGLWPVAGVDLVAAATALAFAATARALSGRIRAAGSPVPRRVEAEVGSPVGVDRAGGGQVPGPRGTPQGLAAGGGARSDR</sequence>
<name>A0A518GV11_9BACT</name>
<evidence type="ECO:0000256" key="1">
    <source>
        <dbReference type="SAM" id="MobiDB-lite"/>
    </source>
</evidence>
<feature type="transmembrane region" description="Helical" evidence="2">
    <location>
        <begin position="441"/>
        <end position="459"/>
    </location>
</feature>
<evidence type="ECO:0000313" key="4">
    <source>
        <dbReference type="Proteomes" id="UP000317835"/>
    </source>
</evidence>
<dbReference type="Pfam" id="PF03929">
    <property type="entry name" value="PepSY_TM"/>
    <property type="match status" value="1"/>
</dbReference>
<feature type="compositionally biased region" description="Gly residues" evidence="1">
    <location>
        <begin position="570"/>
        <end position="579"/>
    </location>
</feature>
<accession>A0A518GV11</accession>
<reference evidence="3 4" key="1">
    <citation type="submission" date="2019-02" db="EMBL/GenBank/DDBJ databases">
        <title>Deep-cultivation of Planctomycetes and their phenomic and genomic characterization uncovers novel biology.</title>
        <authorList>
            <person name="Wiegand S."/>
            <person name="Jogler M."/>
            <person name="Boedeker C."/>
            <person name="Pinto D."/>
            <person name="Vollmers J."/>
            <person name="Rivas-Marin E."/>
            <person name="Kohn T."/>
            <person name="Peeters S.H."/>
            <person name="Heuer A."/>
            <person name="Rast P."/>
            <person name="Oberbeckmann S."/>
            <person name="Bunk B."/>
            <person name="Jeske O."/>
            <person name="Meyerdierks A."/>
            <person name="Storesund J.E."/>
            <person name="Kallscheuer N."/>
            <person name="Luecker S."/>
            <person name="Lage O.M."/>
            <person name="Pohl T."/>
            <person name="Merkel B.J."/>
            <person name="Hornburger P."/>
            <person name="Mueller R.-W."/>
            <person name="Bruemmer F."/>
            <person name="Labrenz M."/>
            <person name="Spormann A.M."/>
            <person name="Op den Camp H."/>
            <person name="Overmann J."/>
            <person name="Amann R."/>
            <person name="Jetten M.S.M."/>
            <person name="Mascher T."/>
            <person name="Medema M.H."/>
            <person name="Devos D.P."/>
            <person name="Kaster A.-K."/>
            <person name="Ovreas L."/>
            <person name="Rohde M."/>
            <person name="Galperin M.Y."/>
            <person name="Jogler C."/>
        </authorList>
    </citation>
    <scope>NUCLEOTIDE SEQUENCE [LARGE SCALE GENOMIC DNA]</scope>
    <source>
        <strain evidence="3 4">ElP</strain>
    </source>
</reference>
<dbReference type="KEGG" id="tpla:ElP_02500"/>
<feature type="transmembrane region" description="Helical" evidence="2">
    <location>
        <begin position="471"/>
        <end position="488"/>
    </location>
</feature>
<evidence type="ECO:0000313" key="3">
    <source>
        <dbReference type="EMBL" id="QDV32418.1"/>
    </source>
</evidence>
<gene>
    <name evidence="3" type="ORF">ElP_02500</name>
</gene>
<dbReference type="AlphaFoldDB" id="A0A518GV11"/>
<feature type="transmembrane region" description="Helical" evidence="2">
    <location>
        <begin position="364"/>
        <end position="387"/>
    </location>
</feature>
<evidence type="ECO:0008006" key="5">
    <source>
        <dbReference type="Google" id="ProtNLM"/>
    </source>
</evidence>
<dbReference type="RefSeq" id="WP_145266485.1">
    <property type="nucleotide sequence ID" value="NZ_CP036426.1"/>
</dbReference>
<proteinExistence type="predicted"/>
<organism evidence="3 4">
    <name type="scientific">Tautonia plasticadhaerens</name>
    <dbReference type="NCBI Taxonomy" id="2527974"/>
    <lineage>
        <taxon>Bacteria</taxon>
        <taxon>Pseudomonadati</taxon>
        <taxon>Planctomycetota</taxon>
        <taxon>Planctomycetia</taxon>
        <taxon>Isosphaerales</taxon>
        <taxon>Isosphaeraceae</taxon>
        <taxon>Tautonia</taxon>
    </lineage>
</organism>
<keyword evidence="2" id="KW-0812">Transmembrane</keyword>
<feature type="region of interest" description="Disordered" evidence="1">
    <location>
        <begin position="541"/>
        <end position="579"/>
    </location>
</feature>